<evidence type="ECO:0000313" key="8">
    <source>
        <dbReference type="EMBL" id="STR00960.1"/>
    </source>
</evidence>
<dbReference type="Proteomes" id="UP000254293">
    <property type="component" value="Unassembled WGS sequence"/>
</dbReference>
<evidence type="ECO:0000256" key="2">
    <source>
        <dbReference type="ARBA" id="ARBA00009695"/>
    </source>
</evidence>
<dbReference type="Gene3D" id="1.10.10.10">
    <property type="entry name" value="Winged helix-like DNA-binding domain superfamily/Winged helix DNA-binding domain"/>
    <property type="match status" value="3"/>
</dbReference>
<feature type="domain" description="RecX second three-helical" evidence="6">
    <location>
        <begin position="53"/>
        <end position="91"/>
    </location>
</feature>
<dbReference type="PANTHER" id="PTHR33602:SF1">
    <property type="entry name" value="REGULATORY PROTEIN RECX FAMILY PROTEIN"/>
    <property type="match status" value="1"/>
</dbReference>
<protein>
    <recommendedName>
        <fullName evidence="3 5">Regulatory protein RecX</fullName>
    </recommendedName>
</protein>
<gene>
    <name evidence="5 8" type="primary">recX</name>
    <name evidence="8" type="ORF">NCTC13336_01186</name>
</gene>
<feature type="domain" description="RecX third three-helical" evidence="7">
    <location>
        <begin position="97"/>
        <end position="141"/>
    </location>
</feature>
<evidence type="ECO:0000259" key="7">
    <source>
        <dbReference type="Pfam" id="PF21981"/>
    </source>
</evidence>
<dbReference type="AlphaFoldDB" id="A0A377R1T8"/>
<evidence type="ECO:0000259" key="6">
    <source>
        <dbReference type="Pfam" id="PF02631"/>
    </source>
</evidence>
<evidence type="ECO:0000313" key="9">
    <source>
        <dbReference type="Proteomes" id="UP000254293"/>
    </source>
</evidence>
<proteinExistence type="inferred from homology"/>
<comment type="subcellular location">
    <subcellularLocation>
        <location evidence="1 5">Cytoplasm</location>
    </subcellularLocation>
</comment>
<evidence type="ECO:0000256" key="3">
    <source>
        <dbReference type="ARBA" id="ARBA00018111"/>
    </source>
</evidence>
<dbReference type="GO" id="GO:0005737">
    <property type="term" value="C:cytoplasm"/>
    <property type="evidence" value="ECO:0007669"/>
    <property type="project" value="UniProtKB-SubCell"/>
</dbReference>
<evidence type="ECO:0000256" key="5">
    <source>
        <dbReference type="HAMAP-Rule" id="MF_01114"/>
    </source>
</evidence>
<dbReference type="Pfam" id="PF02631">
    <property type="entry name" value="RecX_HTH2"/>
    <property type="match status" value="1"/>
</dbReference>
<name>A0A377R1T8_9NEIS</name>
<evidence type="ECO:0000256" key="4">
    <source>
        <dbReference type="ARBA" id="ARBA00022490"/>
    </source>
</evidence>
<dbReference type="NCBIfam" id="NF001055">
    <property type="entry name" value="PRK00117.2-5"/>
    <property type="match status" value="1"/>
</dbReference>
<dbReference type="InterPro" id="IPR036388">
    <property type="entry name" value="WH-like_DNA-bd_sf"/>
</dbReference>
<dbReference type="InterPro" id="IPR003783">
    <property type="entry name" value="Regulatory_RecX"/>
</dbReference>
<dbReference type="InterPro" id="IPR053924">
    <property type="entry name" value="RecX_HTH_2nd"/>
</dbReference>
<keyword evidence="9" id="KW-1185">Reference proteome</keyword>
<keyword evidence="4 5" id="KW-0963">Cytoplasm</keyword>
<evidence type="ECO:0000256" key="1">
    <source>
        <dbReference type="ARBA" id="ARBA00004496"/>
    </source>
</evidence>
<comment type="function">
    <text evidence="5">Modulates RecA activity.</text>
</comment>
<dbReference type="GO" id="GO:0006282">
    <property type="term" value="P:regulation of DNA repair"/>
    <property type="evidence" value="ECO:0007669"/>
    <property type="project" value="UniProtKB-UniRule"/>
</dbReference>
<dbReference type="InterPro" id="IPR053925">
    <property type="entry name" value="RecX_HTH_3rd"/>
</dbReference>
<dbReference type="PANTHER" id="PTHR33602">
    <property type="entry name" value="REGULATORY PROTEIN RECX FAMILY PROTEIN"/>
    <property type="match status" value="1"/>
</dbReference>
<sequence>MSKQKTLRARALDILARSETGRAALKRKLAPHAESEDELEAVLDEMAARGWQSDARYAEAYIRSKSPKHGTLRLRRDLAQQGVDSDTVRALLPDDADETANAAAVLRKKFKVPPANYAEKQKQMRFLAYRGFDGGTIARALKQTWAEQSGGWDEEWNDGEYGD</sequence>
<dbReference type="OrthoDB" id="5295441at2"/>
<accession>A0A377R1T8</accession>
<comment type="similarity">
    <text evidence="2 5">Belongs to the RecX family.</text>
</comment>
<dbReference type="Pfam" id="PF21981">
    <property type="entry name" value="RecX_HTH3"/>
    <property type="match status" value="1"/>
</dbReference>
<dbReference type="RefSeq" id="WP_115308159.1">
    <property type="nucleotide sequence ID" value="NZ_UGJJ01000001.1"/>
</dbReference>
<organism evidence="8 9">
    <name type="scientific">Kingella potus</name>
    <dbReference type="NCBI Taxonomy" id="265175"/>
    <lineage>
        <taxon>Bacteria</taxon>
        <taxon>Pseudomonadati</taxon>
        <taxon>Pseudomonadota</taxon>
        <taxon>Betaproteobacteria</taxon>
        <taxon>Neisseriales</taxon>
        <taxon>Neisseriaceae</taxon>
        <taxon>Kingella</taxon>
    </lineage>
</organism>
<reference evidence="8 9" key="1">
    <citation type="submission" date="2018-06" db="EMBL/GenBank/DDBJ databases">
        <authorList>
            <consortium name="Pathogen Informatics"/>
            <person name="Doyle S."/>
        </authorList>
    </citation>
    <scope>NUCLEOTIDE SEQUENCE [LARGE SCALE GENOMIC DNA]</scope>
    <source>
        <strain evidence="8 9">NCTC13336</strain>
    </source>
</reference>
<dbReference type="HAMAP" id="MF_01114">
    <property type="entry name" value="RecX"/>
    <property type="match status" value="1"/>
</dbReference>
<dbReference type="EMBL" id="UGJJ01000001">
    <property type="protein sequence ID" value="STR00960.1"/>
    <property type="molecule type" value="Genomic_DNA"/>
</dbReference>